<evidence type="ECO:0000256" key="17">
    <source>
        <dbReference type="ARBA" id="ARBA00023180"/>
    </source>
</evidence>
<keyword evidence="23" id="KW-1185">Reference proteome</keyword>
<evidence type="ECO:0000256" key="8">
    <source>
        <dbReference type="ARBA" id="ARBA00022729"/>
    </source>
</evidence>
<dbReference type="AlphaFoldDB" id="A0A8B7MW77"/>
<dbReference type="GO" id="GO:0005886">
    <property type="term" value="C:plasma membrane"/>
    <property type="evidence" value="ECO:0007669"/>
    <property type="project" value="UniProtKB-SubCell"/>
</dbReference>
<evidence type="ECO:0000259" key="22">
    <source>
        <dbReference type="PROSITE" id="PS50011"/>
    </source>
</evidence>
<dbReference type="FunFam" id="3.80.10.10:FF:000190">
    <property type="entry name" value="Receptor-like kinase TMK4"/>
    <property type="match status" value="1"/>
</dbReference>
<organism evidence="23 24">
    <name type="scientific">Phoenix dactylifera</name>
    <name type="common">Date palm</name>
    <dbReference type="NCBI Taxonomy" id="42345"/>
    <lineage>
        <taxon>Eukaryota</taxon>
        <taxon>Viridiplantae</taxon>
        <taxon>Streptophyta</taxon>
        <taxon>Embryophyta</taxon>
        <taxon>Tracheophyta</taxon>
        <taxon>Spermatophyta</taxon>
        <taxon>Magnoliopsida</taxon>
        <taxon>Liliopsida</taxon>
        <taxon>Arecaceae</taxon>
        <taxon>Coryphoideae</taxon>
        <taxon>Phoeniceae</taxon>
        <taxon>Phoenix</taxon>
    </lineage>
</organism>
<dbReference type="InterPro" id="IPR032675">
    <property type="entry name" value="LRR_dom_sf"/>
</dbReference>
<dbReference type="FunFam" id="3.30.200.20:FF:000039">
    <property type="entry name" value="receptor-like protein kinase FERONIA"/>
    <property type="match status" value="1"/>
</dbReference>
<dbReference type="CDD" id="cd14066">
    <property type="entry name" value="STKc_IRAK"/>
    <property type="match status" value="1"/>
</dbReference>
<proteinExistence type="inferred from homology"/>
<keyword evidence="9" id="KW-0677">Repeat</keyword>
<dbReference type="PROSITE" id="PS00108">
    <property type="entry name" value="PROTEIN_KINASE_ST"/>
    <property type="match status" value="1"/>
</dbReference>
<dbReference type="PROSITE" id="PS51450">
    <property type="entry name" value="LRR"/>
    <property type="match status" value="1"/>
</dbReference>
<dbReference type="Pfam" id="PF00069">
    <property type="entry name" value="Pkinase"/>
    <property type="match status" value="1"/>
</dbReference>
<feature type="domain" description="Protein kinase" evidence="22">
    <location>
        <begin position="548"/>
        <end position="827"/>
    </location>
</feature>
<dbReference type="Gene3D" id="3.30.200.20">
    <property type="entry name" value="Phosphorylase Kinase, domain 1"/>
    <property type="match status" value="1"/>
</dbReference>
<evidence type="ECO:0000313" key="24">
    <source>
        <dbReference type="RefSeq" id="XP_017700724.2"/>
    </source>
</evidence>
<accession>A0A8B7MW77</accession>
<dbReference type="PANTHER" id="PTHR47986">
    <property type="entry name" value="OSJNBA0070M12.3 PROTEIN"/>
    <property type="match status" value="1"/>
</dbReference>
<comment type="subcellular location">
    <subcellularLocation>
        <location evidence="1">Cell membrane</location>
        <topology evidence="1">Single-pass membrane protein</topology>
    </subcellularLocation>
</comment>
<evidence type="ECO:0000256" key="13">
    <source>
        <dbReference type="ARBA" id="ARBA00022989"/>
    </source>
</evidence>
<dbReference type="GO" id="GO:0005524">
    <property type="term" value="F:ATP binding"/>
    <property type="evidence" value="ECO:0007669"/>
    <property type="project" value="UniProtKB-UniRule"/>
</dbReference>
<evidence type="ECO:0000313" key="23">
    <source>
        <dbReference type="Proteomes" id="UP000228380"/>
    </source>
</evidence>
<evidence type="ECO:0000256" key="6">
    <source>
        <dbReference type="ARBA" id="ARBA00022679"/>
    </source>
</evidence>
<dbReference type="InterPro" id="IPR000719">
    <property type="entry name" value="Prot_kinase_dom"/>
</dbReference>
<keyword evidence="4" id="KW-0723">Serine/threonine-protein kinase</keyword>
<dbReference type="SMART" id="SM00220">
    <property type="entry name" value="S_TKc"/>
    <property type="match status" value="1"/>
</dbReference>
<evidence type="ECO:0000256" key="10">
    <source>
        <dbReference type="ARBA" id="ARBA00022741"/>
    </source>
</evidence>
<dbReference type="Gene3D" id="3.80.10.10">
    <property type="entry name" value="Ribonuclease Inhibitor"/>
    <property type="match status" value="2"/>
</dbReference>
<feature type="signal peptide" evidence="21">
    <location>
        <begin position="1"/>
        <end position="25"/>
    </location>
</feature>
<keyword evidence="7 20" id="KW-0812">Transmembrane</keyword>
<dbReference type="PROSITE" id="PS00107">
    <property type="entry name" value="PROTEIN_KINASE_ATP"/>
    <property type="match status" value="1"/>
</dbReference>
<dbReference type="SUPFAM" id="SSF52058">
    <property type="entry name" value="L domain-like"/>
    <property type="match status" value="1"/>
</dbReference>
<dbReference type="FunFam" id="3.80.10.10:FF:000129">
    <property type="entry name" value="Leucine-rich repeat receptor-like kinase"/>
    <property type="match status" value="1"/>
</dbReference>
<dbReference type="InterPro" id="IPR017441">
    <property type="entry name" value="Protein_kinase_ATP_BS"/>
</dbReference>
<evidence type="ECO:0000256" key="5">
    <source>
        <dbReference type="ARBA" id="ARBA00022614"/>
    </source>
</evidence>
<evidence type="ECO:0000256" key="15">
    <source>
        <dbReference type="ARBA" id="ARBA00023157"/>
    </source>
</evidence>
<evidence type="ECO:0000256" key="16">
    <source>
        <dbReference type="ARBA" id="ARBA00023170"/>
    </source>
</evidence>
<evidence type="ECO:0000256" key="20">
    <source>
        <dbReference type="SAM" id="Phobius"/>
    </source>
</evidence>
<comment type="similarity">
    <text evidence="2">Belongs to the protein kinase superfamily. Ser/Thr protein kinase family.</text>
</comment>
<evidence type="ECO:0000256" key="11">
    <source>
        <dbReference type="ARBA" id="ARBA00022777"/>
    </source>
</evidence>
<keyword evidence="5" id="KW-0433">Leucine-rich repeat</keyword>
<keyword evidence="13 20" id="KW-1133">Transmembrane helix</keyword>
<evidence type="ECO:0000256" key="18">
    <source>
        <dbReference type="PROSITE-ProRule" id="PRU10141"/>
    </source>
</evidence>
<keyword evidence="10 18" id="KW-0547">Nucleotide-binding</keyword>
<sequence>MGNEKSPSPFPLLLLLFLFPSPSLSNDGEAMQDIAKSLNVPDWKSTNGDPCSWPGVSCEGGSVVGINLKSKGVSGGLSGSISKLSSLKSLQLQGNQIRGDLPSLANLASLESVDIDGNAFTAMPADFFSGLTRLQFVTLDRNPFKPWSIPDDVSRCENLVRFSASKAGVTGNIPDFFGKMPKLQMLSLSYNTMKGEIPASFKGSNIQSLVLNNQLDGFQLTGSIDVIAWMTQLSVVWLQSNGFTGPIPDLSKLASLSEFNARDNALTGVVPSSLTSATTLKLVTLSNNKLQGPVPKFAGGVKADVETGNKFCVGGATEQCDPRVTKLLEVAAGFGYPADLAESWEGNDPCKSWQGVTCSGQEIVVLNFANRHYPGSISPAIADFASLQKLLLSNNSLSGRIPDSLTKLQKLTLVDVANNNLTGKIPKFPQGVVLNVDGNPNIGKELGSSGGDSAKIAGIVIAVLFVIGCSAAALFYYINHRRKHKKFGRVSSQNLQDEPELVKIGMMGMNSKDGGWNGGHTQSSTGSTVDPQGMYMPIQAVRSATKDFSEDNIIGRGGFGDVYKGQLNATAIAVKRNRAGLMGKKGNEEFRAEIDVLQKVRHRHLVALLGYCDDGDEKLLIYEYMPGGTLEQHLFDHSETGFSPLTWKQRLVIALDVARGVEYLHSMAQESFIHRDLKPSNILLDNDKRAKVSDFGLVKLAVDRQKSMMTRLAGTFGYLAPEYAITGKVTTKIDVYAFGVILMELTTGERVLDDTRPDEDTNLVHVFRRNILDKKNFLKSSPDPTLDLDEEDLISLWEVAELARYCTAREPSQRPDMSHVVNKLASLVEQWKPSSCDEDGDSDPRMSLRGGLEEWQNSDSGFTEWHYGGPSITHD</sequence>
<keyword evidence="6" id="KW-0808">Transferase</keyword>
<evidence type="ECO:0000256" key="9">
    <source>
        <dbReference type="ARBA" id="ARBA00022737"/>
    </source>
</evidence>
<name>A0A8B7MW77_PHODC</name>
<dbReference type="OrthoDB" id="978612at2759"/>
<feature type="chain" id="PRO_5034614568" evidence="21">
    <location>
        <begin position="26"/>
        <end position="875"/>
    </location>
</feature>
<evidence type="ECO:0000256" key="14">
    <source>
        <dbReference type="ARBA" id="ARBA00023136"/>
    </source>
</evidence>
<dbReference type="KEGG" id="pda:108511658"/>
<keyword evidence="16" id="KW-0675">Receptor</keyword>
<dbReference type="SUPFAM" id="SSF56112">
    <property type="entry name" value="Protein kinase-like (PK-like)"/>
    <property type="match status" value="1"/>
</dbReference>
<keyword evidence="12 18" id="KW-0067">ATP-binding</keyword>
<reference evidence="24" key="1">
    <citation type="submission" date="2025-08" db="UniProtKB">
        <authorList>
            <consortium name="RefSeq"/>
        </authorList>
    </citation>
    <scope>IDENTIFICATION</scope>
    <source>
        <tissue evidence="24">Young leaves</tissue>
    </source>
</reference>
<keyword evidence="15" id="KW-1015">Disulfide bond</keyword>
<dbReference type="Pfam" id="PF08263">
    <property type="entry name" value="LRRNT_2"/>
    <property type="match status" value="2"/>
</dbReference>
<dbReference type="InterPro" id="IPR011009">
    <property type="entry name" value="Kinase-like_dom_sf"/>
</dbReference>
<dbReference type="GeneID" id="108511658"/>
<dbReference type="Pfam" id="PF00560">
    <property type="entry name" value="LRR_1"/>
    <property type="match status" value="1"/>
</dbReference>
<dbReference type="Proteomes" id="UP000228380">
    <property type="component" value="Unplaced"/>
</dbReference>
<gene>
    <name evidence="24" type="primary">LOC108511658</name>
</gene>
<dbReference type="PANTHER" id="PTHR47986:SF34">
    <property type="entry name" value="RECEPTOR-LIKE KINASE TMK2"/>
    <property type="match status" value="1"/>
</dbReference>
<dbReference type="InterPro" id="IPR052422">
    <property type="entry name" value="Auxin_Ser/Thr_Kinase"/>
</dbReference>
<dbReference type="GO" id="GO:0004674">
    <property type="term" value="F:protein serine/threonine kinase activity"/>
    <property type="evidence" value="ECO:0007669"/>
    <property type="project" value="UniProtKB-KW"/>
</dbReference>
<dbReference type="FunFam" id="1.10.510.10:FF:000468">
    <property type="entry name" value="PTI1-like tyrosine-protein kinase 3"/>
    <property type="match status" value="1"/>
</dbReference>
<dbReference type="SMART" id="SM00369">
    <property type="entry name" value="LRR_TYP"/>
    <property type="match status" value="6"/>
</dbReference>
<evidence type="ECO:0000256" key="2">
    <source>
        <dbReference type="ARBA" id="ARBA00008684"/>
    </source>
</evidence>
<evidence type="ECO:0000256" key="3">
    <source>
        <dbReference type="ARBA" id="ARBA00022475"/>
    </source>
</evidence>
<dbReference type="InterPro" id="IPR001611">
    <property type="entry name" value="Leu-rich_rpt"/>
</dbReference>
<keyword evidence="3" id="KW-1003">Cell membrane</keyword>
<evidence type="ECO:0000256" key="7">
    <source>
        <dbReference type="ARBA" id="ARBA00022692"/>
    </source>
</evidence>
<evidence type="ECO:0000256" key="21">
    <source>
        <dbReference type="SAM" id="SignalP"/>
    </source>
</evidence>
<dbReference type="RefSeq" id="XP_017700724.2">
    <property type="nucleotide sequence ID" value="XM_017845235.3"/>
</dbReference>
<keyword evidence="17" id="KW-0325">Glycoprotein</keyword>
<dbReference type="Gene3D" id="1.10.510.10">
    <property type="entry name" value="Transferase(Phosphotransferase) domain 1"/>
    <property type="match status" value="1"/>
</dbReference>
<keyword evidence="11" id="KW-0418">Kinase</keyword>
<dbReference type="InterPro" id="IPR013210">
    <property type="entry name" value="LRR_N_plant-typ"/>
</dbReference>
<feature type="region of interest" description="Disordered" evidence="19">
    <location>
        <begin position="832"/>
        <end position="875"/>
    </location>
</feature>
<evidence type="ECO:0000256" key="4">
    <source>
        <dbReference type="ARBA" id="ARBA00022527"/>
    </source>
</evidence>
<evidence type="ECO:0000256" key="19">
    <source>
        <dbReference type="SAM" id="MobiDB-lite"/>
    </source>
</evidence>
<feature type="transmembrane region" description="Helical" evidence="20">
    <location>
        <begin position="456"/>
        <end position="478"/>
    </location>
</feature>
<evidence type="ECO:0000256" key="1">
    <source>
        <dbReference type="ARBA" id="ARBA00004162"/>
    </source>
</evidence>
<protein>
    <submittedName>
        <fullName evidence="24">Receptor-like kinase TMK4</fullName>
    </submittedName>
</protein>
<keyword evidence="14 20" id="KW-0472">Membrane</keyword>
<dbReference type="InterPro" id="IPR008271">
    <property type="entry name" value="Ser/Thr_kinase_AS"/>
</dbReference>
<evidence type="ECO:0000256" key="12">
    <source>
        <dbReference type="ARBA" id="ARBA00022840"/>
    </source>
</evidence>
<dbReference type="InterPro" id="IPR003591">
    <property type="entry name" value="Leu-rich_rpt_typical-subtyp"/>
</dbReference>
<keyword evidence="8 21" id="KW-0732">Signal</keyword>
<dbReference type="PROSITE" id="PS50011">
    <property type="entry name" value="PROTEIN_KINASE_DOM"/>
    <property type="match status" value="1"/>
</dbReference>
<feature type="binding site" evidence="18">
    <location>
        <position position="575"/>
    </location>
    <ligand>
        <name>ATP</name>
        <dbReference type="ChEBI" id="CHEBI:30616"/>
    </ligand>
</feature>